<proteinExistence type="predicted"/>
<reference evidence="5" key="2">
    <citation type="submission" date="2020-02" db="EMBL/GenBank/DDBJ databases">
        <authorList>
            <person name="Feng H."/>
        </authorList>
    </citation>
    <scope>NUCLEOTIDE SEQUENCE [LARGE SCALE GENOMIC DNA]</scope>
    <source>
        <strain evidence="5">Gsoil 114</strain>
    </source>
</reference>
<name>A0A0A6VAP9_9BACI</name>
<feature type="coiled-coil region" evidence="1">
    <location>
        <begin position="274"/>
        <end position="355"/>
    </location>
</feature>
<evidence type="ECO:0000313" key="5">
    <source>
        <dbReference type="EMBL" id="NEY18898.1"/>
    </source>
</evidence>
<dbReference type="SUPFAM" id="SSF52540">
    <property type="entry name" value="P-loop containing nucleoside triphosphate hydrolases"/>
    <property type="match status" value="1"/>
</dbReference>
<comment type="caution">
    <text evidence="4">The sequence shown here is derived from an EMBL/GenBank/DDBJ whole genome shotgun (WGS) entry which is preliminary data.</text>
</comment>
<feature type="transmembrane region" description="Helical" evidence="2">
    <location>
        <begin position="493"/>
        <end position="509"/>
    </location>
</feature>
<dbReference type="PANTHER" id="PTHR41259">
    <property type="entry name" value="DOUBLE-STRAND BREAK REPAIR RAD50 ATPASE, PUTATIVE-RELATED"/>
    <property type="match status" value="1"/>
</dbReference>
<evidence type="ECO:0000313" key="6">
    <source>
        <dbReference type="Proteomes" id="UP000030588"/>
    </source>
</evidence>
<evidence type="ECO:0000256" key="1">
    <source>
        <dbReference type="SAM" id="Coils"/>
    </source>
</evidence>
<keyword evidence="2" id="KW-0472">Membrane</keyword>
<keyword evidence="1" id="KW-0175">Coiled coil</keyword>
<keyword evidence="7" id="KW-1185">Reference proteome</keyword>
<dbReference type="RefSeq" id="WP_025727567.1">
    <property type="nucleotide sequence ID" value="NZ_JAAIWK010000002.1"/>
</dbReference>
<sequence length="986" mass="116307">MKIIEIHVYGFGKLIDFHLTNLSDFQVIYGKNEAGKSTLMAFIHSVLFGFPTKQQQDLRYEPKTHSAYGGQLVLLTEKYGKVLVERVKGKATGEVTVTMENGQIGGEELLSIVLNHLNKSMFQSIFSFNIHGLQNMNKLKGEDISRYLFAAGTIGTDSLLKAEQEIQKEMDTLFKPNGRKPVINQLLHELRSREKELNELKIYNGQYEMLKHKQLSLESERSAIQEKIEHHQRELQTVEKMINEWPLYKEKQQIMKRIDAFGTISFPANGLERMEQLTLQIRSINSRLAACEQQKKQLEQQIAQATPNPSFDEHHLSLQQLINEWSQYEQWKNDLDKYTLELETIHEQLQLLLQELHLQHIDLERVEAIDVSIKAKEQLRSLLKQYDYLSLRRESLTKQRKDKKQELIAIEHNCNHLESQLMPEETFRRLSNKQHHLEHTKVLQAEYDRVQQQIEIMKNVASSRNTSGQMTIIMMAVFLLFAGFSLVMKHYDFLILSFVACIIVGIFMMKKGGQKQLNKQLSSLSEEAEKLKEQLNSEKNVHHNAHLYEQQKELREQWKNQVLQLEHIQHQSEQLEHEWQLLHKEHQRFIEQLNQMKKEMLLDIEFPSEQLMNAFDILVDIRKHLSKTKHINVLIQQLQRQRLEWKQELEQWFERLQFKWPSNFEGILLLKKALSDHQEKKIIYRELNNKRQELDNQEHQLKLEQQSVESDMQQLMSVANAENIEDYWNKGSNFETVEKLKERLALLSIQMSEEKTKGYQSIQDIHELERKQTSLISHVKDLTHQLTVTDTDLAKIKYELKQLEEGGTFTEKLHEFHYSKSQFQDFAKKWFKLALAKQILVNMMDKFRKQRFPKVLQMAETYLSMLTNGEYVSLHLHEEEDHFFIKRQDGVLFAPNELSQATAEQLYVSLRFALVNILEDEYACPIIIDDGFVNFDSRRTENVIELLKKMSKNKQVLFFTCHQYLLPTFAEEQIITLENGKLLNSL</sequence>
<keyword evidence="2" id="KW-0812">Transmembrane</keyword>
<accession>A0A0A6VAP9</accession>
<protein>
    <submittedName>
        <fullName evidence="5">AAA family ATPase</fullName>
    </submittedName>
</protein>
<feature type="coiled-coil region" evidence="1">
    <location>
        <begin position="635"/>
        <end position="709"/>
    </location>
</feature>
<reference evidence="5 7" key="3">
    <citation type="submission" date="2020-03" db="EMBL/GenBank/DDBJ databases">
        <title>Bacillus aquiflavi sp. nov., isolated from yellow water of strong flavor Chinese baijiu in Yibin region of China.</title>
        <authorList>
            <person name="Xie J."/>
        </authorList>
    </citation>
    <scope>NUCLEOTIDE SEQUENCE [LARGE SCALE GENOMIC DNA]</scope>
    <source>
        <strain evidence="5 7">Gsoil 114</strain>
    </source>
</reference>
<feature type="coiled-coil region" evidence="1">
    <location>
        <begin position="183"/>
        <end position="241"/>
    </location>
</feature>
<reference evidence="4 6" key="1">
    <citation type="submission" date="2014-10" db="EMBL/GenBank/DDBJ databases">
        <title>Draft genome of phytase producing Bacillus ginsengihumi strain M2.11.</title>
        <authorList>
            <person name="Toymentseva A."/>
            <person name="Boulygina E.A."/>
            <person name="Kazakov S.V."/>
            <person name="Kayumov I."/>
            <person name="Suleimanova A.D."/>
            <person name="Mardanova A.M."/>
            <person name="Maria S.N."/>
            <person name="Sergey M.Y."/>
            <person name="Sharipova M.R."/>
        </authorList>
    </citation>
    <scope>NUCLEOTIDE SEQUENCE [LARGE SCALE GENOMIC DNA]</scope>
    <source>
        <strain evidence="4 6">M2.11</strain>
    </source>
</reference>
<dbReference type="Pfam" id="PF13514">
    <property type="entry name" value="AAA_27"/>
    <property type="match status" value="1"/>
</dbReference>
<dbReference type="AlphaFoldDB" id="A0A0A6VAP9"/>
<dbReference type="EMBL" id="JAAIWK010000002">
    <property type="protein sequence ID" value="NEY18898.1"/>
    <property type="molecule type" value="Genomic_DNA"/>
</dbReference>
<dbReference type="InterPro" id="IPR027417">
    <property type="entry name" value="P-loop_NTPase"/>
</dbReference>
<evidence type="ECO:0000313" key="4">
    <source>
        <dbReference type="EMBL" id="KHD84583.1"/>
    </source>
</evidence>
<feature type="domain" description="YhaN AAA" evidence="3">
    <location>
        <begin position="1"/>
        <end position="203"/>
    </location>
</feature>
<dbReference type="STRING" id="363870.NG54_14665"/>
<dbReference type="Proteomes" id="UP000030588">
    <property type="component" value="Unassembled WGS sequence"/>
</dbReference>
<evidence type="ECO:0000259" key="3">
    <source>
        <dbReference type="Pfam" id="PF13514"/>
    </source>
</evidence>
<feature type="transmembrane region" description="Helical" evidence="2">
    <location>
        <begin position="467"/>
        <end position="487"/>
    </location>
</feature>
<feature type="coiled-coil region" evidence="1">
    <location>
        <begin position="514"/>
        <end position="568"/>
    </location>
</feature>
<dbReference type="Proteomes" id="UP000476934">
    <property type="component" value="Unassembled WGS sequence"/>
</dbReference>
<dbReference type="PANTHER" id="PTHR41259:SF1">
    <property type="entry name" value="DOUBLE-STRAND BREAK REPAIR RAD50 ATPASE, PUTATIVE-RELATED"/>
    <property type="match status" value="1"/>
</dbReference>
<evidence type="ECO:0000256" key="2">
    <source>
        <dbReference type="SAM" id="Phobius"/>
    </source>
</evidence>
<dbReference type="InterPro" id="IPR038734">
    <property type="entry name" value="YhaN_AAA"/>
</dbReference>
<dbReference type="EMBL" id="JRUN01000051">
    <property type="protein sequence ID" value="KHD84583.1"/>
    <property type="molecule type" value="Genomic_DNA"/>
</dbReference>
<dbReference type="Gene3D" id="3.40.50.300">
    <property type="entry name" value="P-loop containing nucleotide triphosphate hydrolases"/>
    <property type="match status" value="2"/>
</dbReference>
<organism evidence="4 6">
    <name type="scientific">Heyndrickxia ginsengihumi</name>
    <dbReference type="NCBI Taxonomy" id="363870"/>
    <lineage>
        <taxon>Bacteria</taxon>
        <taxon>Bacillati</taxon>
        <taxon>Bacillota</taxon>
        <taxon>Bacilli</taxon>
        <taxon>Bacillales</taxon>
        <taxon>Bacillaceae</taxon>
        <taxon>Heyndrickxia</taxon>
    </lineage>
</organism>
<feature type="coiled-coil region" evidence="1">
    <location>
        <begin position="393"/>
        <end position="460"/>
    </location>
</feature>
<dbReference type="OrthoDB" id="9764467at2"/>
<gene>
    <name evidence="5" type="ORF">G4D61_02800</name>
    <name evidence="4" type="ORF">NG54_14665</name>
</gene>
<evidence type="ECO:0000313" key="7">
    <source>
        <dbReference type="Proteomes" id="UP000476934"/>
    </source>
</evidence>
<keyword evidence="2" id="KW-1133">Transmembrane helix</keyword>